<proteinExistence type="predicted"/>
<reference evidence="1 2" key="1">
    <citation type="submission" date="2010-08" db="EMBL/GenBank/DDBJ databases">
        <title>Complete sequence of Gallionella capsiferriformans ES-2.</title>
        <authorList>
            <consortium name="US DOE Joint Genome Institute"/>
            <person name="Lucas S."/>
            <person name="Copeland A."/>
            <person name="Lapidus A."/>
            <person name="Cheng J.-F."/>
            <person name="Bruce D."/>
            <person name="Goodwin L."/>
            <person name="Pitluck S."/>
            <person name="Chertkov O."/>
            <person name="Davenport K.W."/>
            <person name="Detter J.C."/>
            <person name="Han C."/>
            <person name="Tapia R."/>
            <person name="Land M."/>
            <person name="Hauser L."/>
            <person name="Chang Y.-J."/>
            <person name="Jeffries C."/>
            <person name="Kyrpides N."/>
            <person name="Ivanova N."/>
            <person name="Mikhailova N."/>
            <person name="Shelobolina E.S."/>
            <person name="Picardal F."/>
            <person name="Roden E."/>
            <person name="Emerson D."/>
            <person name="Woyke T."/>
        </authorList>
    </citation>
    <scope>NUCLEOTIDE SEQUENCE [LARGE SCALE GENOMIC DNA]</scope>
    <source>
        <strain evidence="1 2">ES-2</strain>
    </source>
</reference>
<protein>
    <submittedName>
        <fullName evidence="1">Uncharacterized protein</fullName>
    </submittedName>
</protein>
<keyword evidence="2" id="KW-1185">Reference proteome</keyword>
<accession>D9SGT3</accession>
<dbReference type="STRING" id="395494.Galf_1719"/>
<dbReference type="EMBL" id="CP002159">
    <property type="protein sequence ID" value="ADL55730.1"/>
    <property type="molecule type" value="Genomic_DNA"/>
</dbReference>
<dbReference type="HOGENOM" id="CLU_1967358_0_0_4"/>
<organism evidence="1 2">
    <name type="scientific">Gallionella capsiferriformans (strain ES-2)</name>
    <name type="common">Gallionella ferruginea capsiferriformans (strain ES-2)</name>
    <dbReference type="NCBI Taxonomy" id="395494"/>
    <lineage>
        <taxon>Bacteria</taxon>
        <taxon>Pseudomonadati</taxon>
        <taxon>Pseudomonadota</taxon>
        <taxon>Betaproteobacteria</taxon>
        <taxon>Nitrosomonadales</taxon>
        <taxon>Gallionellaceae</taxon>
        <taxon>Gallionella</taxon>
    </lineage>
</organism>
<gene>
    <name evidence="1" type="ordered locus">Galf_1719</name>
</gene>
<dbReference type="KEGG" id="gca:Galf_1719"/>
<evidence type="ECO:0000313" key="2">
    <source>
        <dbReference type="Proteomes" id="UP000001235"/>
    </source>
</evidence>
<dbReference type="Proteomes" id="UP000001235">
    <property type="component" value="Chromosome"/>
</dbReference>
<evidence type="ECO:0000313" key="1">
    <source>
        <dbReference type="EMBL" id="ADL55730.1"/>
    </source>
</evidence>
<name>D9SGT3_GALCS</name>
<dbReference type="RefSeq" id="WP_013293668.1">
    <property type="nucleotide sequence ID" value="NC_014394.1"/>
</dbReference>
<dbReference type="AlphaFoldDB" id="D9SGT3"/>
<sequence>MELSSMGANHKEVQMKAFSERDPSLTFDCETGGLKLLVQRADGMGKQGQYDYTVMLSAKDLKAIIVCLAKQRSAFEPSKLQTLLEESSHSLLRLLVASSLLPFQLALTEEQLKLKALKEKFAAKKDG</sequence>